<protein>
    <submittedName>
        <fullName evidence="1">Uncharacterized protein</fullName>
    </submittedName>
</protein>
<name>A0A9D3YFI9_DREPO</name>
<organism evidence="1 2">
    <name type="scientific">Dreissena polymorpha</name>
    <name type="common">Zebra mussel</name>
    <name type="synonym">Mytilus polymorpha</name>
    <dbReference type="NCBI Taxonomy" id="45954"/>
    <lineage>
        <taxon>Eukaryota</taxon>
        <taxon>Metazoa</taxon>
        <taxon>Spiralia</taxon>
        <taxon>Lophotrochozoa</taxon>
        <taxon>Mollusca</taxon>
        <taxon>Bivalvia</taxon>
        <taxon>Autobranchia</taxon>
        <taxon>Heteroconchia</taxon>
        <taxon>Euheterodonta</taxon>
        <taxon>Imparidentia</taxon>
        <taxon>Neoheterodontei</taxon>
        <taxon>Myida</taxon>
        <taxon>Dreissenoidea</taxon>
        <taxon>Dreissenidae</taxon>
        <taxon>Dreissena</taxon>
    </lineage>
</organism>
<dbReference type="Proteomes" id="UP000828390">
    <property type="component" value="Unassembled WGS sequence"/>
</dbReference>
<dbReference type="AlphaFoldDB" id="A0A9D3YFI9"/>
<reference evidence="1" key="1">
    <citation type="journal article" date="2019" name="bioRxiv">
        <title>The Genome of the Zebra Mussel, Dreissena polymorpha: A Resource for Invasive Species Research.</title>
        <authorList>
            <person name="McCartney M.A."/>
            <person name="Auch B."/>
            <person name="Kono T."/>
            <person name="Mallez S."/>
            <person name="Zhang Y."/>
            <person name="Obille A."/>
            <person name="Becker A."/>
            <person name="Abrahante J.E."/>
            <person name="Garbe J."/>
            <person name="Badalamenti J.P."/>
            <person name="Herman A."/>
            <person name="Mangelson H."/>
            <person name="Liachko I."/>
            <person name="Sullivan S."/>
            <person name="Sone E.D."/>
            <person name="Koren S."/>
            <person name="Silverstein K.A.T."/>
            <person name="Beckman K.B."/>
            <person name="Gohl D.M."/>
        </authorList>
    </citation>
    <scope>NUCLEOTIDE SEQUENCE</scope>
    <source>
        <strain evidence="1">Duluth1</strain>
        <tissue evidence="1">Whole animal</tissue>
    </source>
</reference>
<gene>
    <name evidence="1" type="ORF">DPMN_084790</name>
</gene>
<reference evidence="1" key="2">
    <citation type="submission" date="2020-11" db="EMBL/GenBank/DDBJ databases">
        <authorList>
            <person name="McCartney M.A."/>
            <person name="Auch B."/>
            <person name="Kono T."/>
            <person name="Mallez S."/>
            <person name="Becker A."/>
            <person name="Gohl D.M."/>
            <person name="Silverstein K.A.T."/>
            <person name="Koren S."/>
            <person name="Bechman K.B."/>
            <person name="Herman A."/>
            <person name="Abrahante J.E."/>
            <person name="Garbe J."/>
        </authorList>
    </citation>
    <scope>NUCLEOTIDE SEQUENCE</scope>
    <source>
        <strain evidence="1">Duluth1</strain>
        <tissue evidence="1">Whole animal</tissue>
    </source>
</reference>
<keyword evidence="2" id="KW-1185">Reference proteome</keyword>
<proteinExistence type="predicted"/>
<comment type="caution">
    <text evidence="1">The sequence shown here is derived from an EMBL/GenBank/DDBJ whole genome shotgun (WGS) entry which is preliminary data.</text>
</comment>
<evidence type="ECO:0000313" key="2">
    <source>
        <dbReference type="Proteomes" id="UP000828390"/>
    </source>
</evidence>
<dbReference type="EMBL" id="JAIWYP010000016">
    <property type="protein sequence ID" value="KAH3697294.1"/>
    <property type="molecule type" value="Genomic_DNA"/>
</dbReference>
<sequence>MVMLATAKTVIAKPYTVHMTSPKAQSPWKQGMIMKGYPIMTMAKSPPTHPIMKIFMCVRSRGVDLNVNNTATLNTNPSTISTTKTNPIAV</sequence>
<accession>A0A9D3YFI9</accession>
<evidence type="ECO:0000313" key="1">
    <source>
        <dbReference type="EMBL" id="KAH3697294.1"/>
    </source>
</evidence>